<name>A0A5C7APQ8_9FLAO</name>
<dbReference type="PIRSF" id="PIRSF005384">
    <property type="entry name" value="RpiB_LacA_B"/>
    <property type="match status" value="1"/>
</dbReference>
<evidence type="ECO:0000313" key="3">
    <source>
        <dbReference type="EMBL" id="TXE07802.1"/>
    </source>
</evidence>
<reference evidence="3 4" key="1">
    <citation type="submission" date="2019-08" db="EMBL/GenBank/DDBJ databases">
        <title>Genome sequence of Gelidibacter salicanalis IC162T.</title>
        <authorList>
            <person name="Bowman J.P."/>
        </authorList>
    </citation>
    <scope>NUCLEOTIDE SEQUENCE [LARGE SCALE GENOMIC DNA]</scope>
    <source>
        <strain evidence="3 4">IC162</strain>
    </source>
</reference>
<dbReference type="GO" id="GO:0016861">
    <property type="term" value="F:intramolecular oxidoreductase activity, interconverting aldoses and ketoses"/>
    <property type="evidence" value="ECO:0007669"/>
    <property type="project" value="UniProtKB-ARBA"/>
</dbReference>
<comment type="similarity">
    <text evidence="1">Belongs to the LacAB/RpiB family.</text>
</comment>
<dbReference type="NCBIfam" id="NF004051">
    <property type="entry name" value="PRK05571.1"/>
    <property type="match status" value="1"/>
</dbReference>
<keyword evidence="2 3" id="KW-0413">Isomerase</keyword>
<dbReference type="SUPFAM" id="SSF89623">
    <property type="entry name" value="Ribose/Galactose isomerase RpiB/AlsB"/>
    <property type="match status" value="1"/>
</dbReference>
<dbReference type="OrthoDB" id="1778624at2"/>
<dbReference type="Gene3D" id="3.40.1400.10">
    <property type="entry name" value="Sugar-phosphate isomerase, RpiB/LacA/LacB"/>
    <property type="match status" value="1"/>
</dbReference>
<dbReference type="NCBIfam" id="TIGR00689">
    <property type="entry name" value="rpiB_lacA_lacB"/>
    <property type="match status" value="1"/>
</dbReference>
<dbReference type="PANTHER" id="PTHR43732:SF1">
    <property type="entry name" value="RIBOSE 5-PHOSPHATE ISOMERASE"/>
    <property type="match status" value="1"/>
</dbReference>
<dbReference type="InterPro" id="IPR003500">
    <property type="entry name" value="RpiB_LacA_LacB"/>
</dbReference>
<gene>
    <name evidence="3" type="ORF">ES711_10235</name>
</gene>
<keyword evidence="4" id="KW-1185">Reference proteome</keyword>
<dbReference type="RefSeq" id="WP_146893199.1">
    <property type="nucleotide sequence ID" value="NZ_VORX01000004.1"/>
</dbReference>
<dbReference type="PANTHER" id="PTHR43732">
    <property type="entry name" value="RIBOSE 5-PHOSPHATE ISOMERASE-RELATED"/>
    <property type="match status" value="1"/>
</dbReference>
<evidence type="ECO:0000313" key="4">
    <source>
        <dbReference type="Proteomes" id="UP000321734"/>
    </source>
</evidence>
<protein>
    <submittedName>
        <fullName evidence="3">RpiB/LacA/LacB family sugar-phosphate isomerase</fullName>
    </submittedName>
</protein>
<dbReference type="GO" id="GO:0005975">
    <property type="term" value="P:carbohydrate metabolic process"/>
    <property type="evidence" value="ECO:0007669"/>
    <property type="project" value="InterPro"/>
</dbReference>
<sequence length="154" mass="16625">MPKESVKRIGICADHGGFELKEKIKPFLIQNQFRSVDFGANILDSTDDYPDVVIPLAKAVAVGEVFRGIAICGSGVGACIAANKVLGVRAALITEHFSAHQGVEDDNMNLICLGGRITGSASAEELVLAFLNAKFIGAERHVRRLQKIQKLEHK</sequence>
<comment type="caution">
    <text evidence="3">The sequence shown here is derived from an EMBL/GenBank/DDBJ whole genome shotgun (WGS) entry which is preliminary data.</text>
</comment>
<proteinExistence type="inferred from homology"/>
<dbReference type="InterPro" id="IPR051812">
    <property type="entry name" value="SPI_LacAB/RpiB"/>
</dbReference>
<dbReference type="InterPro" id="IPR036569">
    <property type="entry name" value="RpiB_LacA_LacB_sf"/>
</dbReference>
<evidence type="ECO:0000256" key="2">
    <source>
        <dbReference type="ARBA" id="ARBA00023235"/>
    </source>
</evidence>
<dbReference type="Proteomes" id="UP000321734">
    <property type="component" value="Unassembled WGS sequence"/>
</dbReference>
<evidence type="ECO:0000256" key="1">
    <source>
        <dbReference type="ARBA" id="ARBA00008754"/>
    </source>
</evidence>
<dbReference type="EMBL" id="VORX01000004">
    <property type="protein sequence ID" value="TXE07802.1"/>
    <property type="molecule type" value="Genomic_DNA"/>
</dbReference>
<dbReference type="Pfam" id="PF02502">
    <property type="entry name" value="LacAB_rpiB"/>
    <property type="match status" value="1"/>
</dbReference>
<dbReference type="AlphaFoldDB" id="A0A5C7APQ8"/>
<organism evidence="3 4">
    <name type="scientific">Gelidibacter salicanalis</name>
    <dbReference type="NCBI Taxonomy" id="291193"/>
    <lineage>
        <taxon>Bacteria</taxon>
        <taxon>Pseudomonadati</taxon>
        <taxon>Bacteroidota</taxon>
        <taxon>Flavobacteriia</taxon>
        <taxon>Flavobacteriales</taxon>
        <taxon>Flavobacteriaceae</taxon>
        <taxon>Gelidibacter</taxon>
    </lineage>
</organism>
<accession>A0A5C7APQ8</accession>